<sequence>MDNTTVLNPEFADLYIDEAYNPFRVCIQGLANEPITVRALLHRADDLLLDEAGFAGLGDYSLDAIVQRLAANRPRVAIIQGSPDHPAHMFDHEHTLRAAARIWQNGGVPFTFGIPVICDGTAQSNIGQSYSLASRNHTAMAVNINFEGHSYHAAYVLSGCDKTPTGILSGLASADRARRQPERGTAPVWAIFVPAHVLKGGTIPKRTRQKLQAIQDAAAAAGDRQLSDDIEENCHYILQCSSDEAFLGLLARAEEKGLLSQPEVEQILNELAAATCDDKGGICAFNGTGNSSRTLVAALGFVPAESELLTDEATSDIVRHNVDQLFRMFNKPEYSVCNLLEKNYANAIRIHGATGSSSNLMLHMPCVMRHAGFDVSLFDYARVRDSHAVPDIFAHSLTEGRDTFVLAQQAAAGLHHGMTSLFKALTDLGVPMDLDAPTVAGLTWGQRVAAIAVAVSPKLSQERSVIRITPIRAISGTDVMRGNFFSSCTLKVAGMSTESYERFNGRVFLVRYYENEIDCNHEMRATDFIERLAAMPALTPALLAALRRFNGAPEDQSVIDMITAGTLAFAFVIAGQGPKAFGMPELFAPSQNLRHHGVVEKTSTMITDGRYSGVTKGACVGHMVPEAYEGGGIGALIDGDLLWMQLSERRIDLLDSAAFLLGEVRVCDAAPLAERAELIAQRRARIEHRQLQVAACSMMDNVTDAEFGVVPLAVHRRATLAWPAKS</sequence>
<dbReference type="EC" id="4.2.1.9" evidence="5"/>
<keyword evidence="2 5" id="KW-0456">Lyase</keyword>
<reference evidence="5 6" key="1">
    <citation type="submission" date="2024-07" db="EMBL/GenBank/DDBJ databases">
        <title>Uliginosibacterium flavum JJ3220;KACC:17644.</title>
        <authorList>
            <person name="Kim M.K."/>
        </authorList>
    </citation>
    <scope>NUCLEOTIDE SEQUENCE [LARGE SCALE GENOMIC DNA]</scope>
    <source>
        <strain evidence="5 6">KACC:17644</strain>
    </source>
</reference>
<dbReference type="Pfam" id="PF00920">
    <property type="entry name" value="ILVD_EDD_N"/>
    <property type="match status" value="1"/>
</dbReference>
<dbReference type="InterPro" id="IPR037237">
    <property type="entry name" value="IlvD/EDD_N"/>
</dbReference>
<proteinExistence type="inferred from homology"/>
<dbReference type="PANTHER" id="PTHR43661">
    <property type="entry name" value="D-XYLONATE DEHYDRATASE"/>
    <property type="match status" value="1"/>
</dbReference>
<evidence type="ECO:0000259" key="3">
    <source>
        <dbReference type="Pfam" id="PF00920"/>
    </source>
</evidence>
<comment type="similarity">
    <text evidence="1">Belongs to the IlvD/Edd family.</text>
</comment>
<dbReference type="PANTHER" id="PTHR43661:SF3">
    <property type="entry name" value="D-XYLONATE DEHYDRATASE YAGF-RELATED"/>
    <property type="match status" value="1"/>
</dbReference>
<dbReference type="SUPFAM" id="SSF52016">
    <property type="entry name" value="LeuD/IlvD-like"/>
    <property type="match status" value="1"/>
</dbReference>
<evidence type="ECO:0000256" key="1">
    <source>
        <dbReference type="ARBA" id="ARBA00006486"/>
    </source>
</evidence>
<protein>
    <submittedName>
        <fullName evidence="5">Dihydroxy-acid dehydratase</fullName>
        <ecNumber evidence="5">4.2.1.9</ecNumber>
    </submittedName>
</protein>
<organism evidence="5 6">
    <name type="scientific">Uliginosibacterium flavum</name>
    <dbReference type="NCBI Taxonomy" id="1396831"/>
    <lineage>
        <taxon>Bacteria</taxon>
        <taxon>Pseudomonadati</taxon>
        <taxon>Pseudomonadota</taxon>
        <taxon>Betaproteobacteria</taxon>
        <taxon>Rhodocyclales</taxon>
        <taxon>Zoogloeaceae</taxon>
        <taxon>Uliginosibacterium</taxon>
    </lineage>
</organism>
<name>A0ABV2TLA6_9RHOO</name>
<evidence type="ECO:0000313" key="6">
    <source>
        <dbReference type="Proteomes" id="UP001549691"/>
    </source>
</evidence>
<evidence type="ECO:0000313" key="5">
    <source>
        <dbReference type="EMBL" id="MET7014701.1"/>
    </source>
</evidence>
<dbReference type="InterPro" id="IPR042096">
    <property type="entry name" value="Dihydro-acid_dehy_C"/>
</dbReference>
<feature type="domain" description="Dihydroxy-acid/6-phosphogluconate dehydratase C-terminal" evidence="4">
    <location>
        <begin position="560"/>
        <end position="657"/>
    </location>
</feature>
<dbReference type="Proteomes" id="UP001549691">
    <property type="component" value="Unassembled WGS sequence"/>
</dbReference>
<dbReference type="RefSeq" id="WP_354601160.1">
    <property type="nucleotide sequence ID" value="NZ_JBEWZI010000010.1"/>
</dbReference>
<gene>
    <name evidence="5" type="ORF">ABXR19_10920</name>
</gene>
<comment type="caution">
    <text evidence="5">The sequence shown here is derived from an EMBL/GenBank/DDBJ whole genome shotgun (WGS) entry which is preliminary data.</text>
</comment>
<evidence type="ECO:0000259" key="4">
    <source>
        <dbReference type="Pfam" id="PF24877"/>
    </source>
</evidence>
<dbReference type="Pfam" id="PF24877">
    <property type="entry name" value="ILV_EDD_C"/>
    <property type="match status" value="1"/>
</dbReference>
<evidence type="ECO:0000256" key="2">
    <source>
        <dbReference type="ARBA" id="ARBA00023239"/>
    </source>
</evidence>
<dbReference type="SUPFAM" id="SSF143975">
    <property type="entry name" value="IlvD/EDD N-terminal domain-like"/>
    <property type="match status" value="1"/>
</dbReference>
<dbReference type="InterPro" id="IPR000581">
    <property type="entry name" value="ILV_EDD_N"/>
</dbReference>
<dbReference type="InterPro" id="IPR056740">
    <property type="entry name" value="ILV_EDD_C"/>
</dbReference>
<accession>A0ABV2TLA6</accession>
<dbReference type="GO" id="GO:0004160">
    <property type="term" value="F:dihydroxy-acid dehydratase activity"/>
    <property type="evidence" value="ECO:0007669"/>
    <property type="project" value="UniProtKB-EC"/>
</dbReference>
<dbReference type="Gene3D" id="3.50.30.80">
    <property type="entry name" value="IlvD/EDD C-terminal domain-like"/>
    <property type="match status" value="1"/>
</dbReference>
<dbReference type="EMBL" id="JBEWZI010000010">
    <property type="protein sequence ID" value="MET7014701.1"/>
    <property type="molecule type" value="Genomic_DNA"/>
</dbReference>
<keyword evidence="6" id="KW-1185">Reference proteome</keyword>
<feature type="domain" description="Dihydroxy-acid/6-phosphogluconate dehydratase N-terminal" evidence="3">
    <location>
        <begin position="73"/>
        <end position="446"/>
    </location>
</feature>